<keyword evidence="2" id="KW-0732">Signal</keyword>
<proteinExistence type="predicted"/>
<reference evidence="3 4" key="1">
    <citation type="journal article" date="2014" name="Nat. Commun.">
        <title>Multiple recent horizontal transfers of a large genomic region in cheese making fungi.</title>
        <authorList>
            <person name="Cheeseman K."/>
            <person name="Ropars J."/>
            <person name="Renault P."/>
            <person name="Dupont J."/>
            <person name="Gouzy J."/>
            <person name="Branca A."/>
            <person name="Abraham A.L."/>
            <person name="Ceppi M."/>
            <person name="Conseiller E."/>
            <person name="Debuchy R."/>
            <person name="Malagnac F."/>
            <person name="Goarin A."/>
            <person name="Silar P."/>
            <person name="Lacoste S."/>
            <person name="Sallet E."/>
            <person name="Bensimon A."/>
            <person name="Giraud T."/>
            <person name="Brygoo Y."/>
        </authorList>
    </citation>
    <scope>NUCLEOTIDE SEQUENCE [LARGE SCALE GENOMIC DNA]</scope>
    <source>
        <strain evidence="4">FM 013</strain>
    </source>
</reference>
<keyword evidence="4" id="KW-1185">Reference proteome</keyword>
<name>A0A0G4PYS6_PENC3</name>
<organism evidence="3 4">
    <name type="scientific">Penicillium camemberti (strain FM 013)</name>
    <dbReference type="NCBI Taxonomy" id="1429867"/>
    <lineage>
        <taxon>Eukaryota</taxon>
        <taxon>Fungi</taxon>
        <taxon>Dikarya</taxon>
        <taxon>Ascomycota</taxon>
        <taxon>Pezizomycotina</taxon>
        <taxon>Eurotiomycetes</taxon>
        <taxon>Eurotiomycetidae</taxon>
        <taxon>Eurotiales</taxon>
        <taxon>Aspergillaceae</taxon>
        <taxon>Penicillium</taxon>
    </lineage>
</organism>
<dbReference type="AlphaFoldDB" id="A0A0G4PYS6"/>
<sequence>MLMIVPLWKLLHPYFPLASAAPSPARRNHHGPQAVTGIKGSDTPDIEENNGLTWQTGNEPTESFRRVVGQFILGNSGHTSQVLQPSVDQPSGSVATELATSVVSSRDYMITPSAIKAESHDLPPLNVKKRPAESPTFSRKRRRHSYSSSQILGRSQTCASKETPKPYKN</sequence>
<dbReference type="Proteomes" id="UP000053732">
    <property type="component" value="Unassembled WGS sequence"/>
</dbReference>
<feature type="chain" id="PRO_5005195840" evidence="2">
    <location>
        <begin position="21"/>
        <end position="169"/>
    </location>
</feature>
<feature type="region of interest" description="Disordered" evidence="1">
    <location>
        <begin position="121"/>
        <end position="169"/>
    </location>
</feature>
<dbReference type="EMBL" id="HG793313">
    <property type="protein sequence ID" value="CRL31551.1"/>
    <property type="molecule type" value="Genomic_DNA"/>
</dbReference>
<feature type="region of interest" description="Disordered" evidence="1">
    <location>
        <begin position="22"/>
        <end position="59"/>
    </location>
</feature>
<feature type="compositionally biased region" description="Polar residues" evidence="1">
    <location>
        <begin position="50"/>
        <end position="59"/>
    </location>
</feature>
<protein>
    <submittedName>
        <fullName evidence="3">Str. FM013</fullName>
    </submittedName>
</protein>
<feature type="compositionally biased region" description="Polar residues" evidence="1">
    <location>
        <begin position="150"/>
        <end position="160"/>
    </location>
</feature>
<evidence type="ECO:0000256" key="1">
    <source>
        <dbReference type="SAM" id="MobiDB-lite"/>
    </source>
</evidence>
<evidence type="ECO:0000256" key="2">
    <source>
        <dbReference type="SAM" id="SignalP"/>
    </source>
</evidence>
<feature type="signal peptide" evidence="2">
    <location>
        <begin position="1"/>
        <end position="20"/>
    </location>
</feature>
<evidence type="ECO:0000313" key="4">
    <source>
        <dbReference type="Proteomes" id="UP000053732"/>
    </source>
</evidence>
<gene>
    <name evidence="3" type="ORF">PCAMFM013_S4Jg000073</name>
</gene>
<evidence type="ECO:0000313" key="3">
    <source>
        <dbReference type="EMBL" id="CRL31551.1"/>
    </source>
</evidence>
<accession>A0A0G4PYS6</accession>